<dbReference type="InterPro" id="IPR013595">
    <property type="entry name" value="Pept_S33_TAP-like_C"/>
</dbReference>
<dbReference type="EMBL" id="JAWJZF010000517">
    <property type="protein sequence ID" value="MDX2297179.1"/>
    <property type="molecule type" value="Genomic_DNA"/>
</dbReference>
<dbReference type="Gene3D" id="3.40.50.1820">
    <property type="entry name" value="alpha/beta hydrolase"/>
    <property type="match status" value="1"/>
</dbReference>
<evidence type="ECO:0000256" key="3">
    <source>
        <dbReference type="ARBA" id="ARBA00022801"/>
    </source>
</evidence>
<proteinExistence type="inferred from homology"/>
<dbReference type="Proteomes" id="UP001278571">
    <property type="component" value="Unassembled WGS sequence"/>
</dbReference>
<dbReference type="PANTHER" id="PTHR43248:SF29">
    <property type="entry name" value="TRIPEPTIDYL AMINOPEPTIDASE"/>
    <property type="match status" value="1"/>
</dbReference>
<evidence type="ECO:0000313" key="8">
    <source>
        <dbReference type="Proteomes" id="UP001278571"/>
    </source>
</evidence>
<reference evidence="7 8" key="1">
    <citation type="submission" date="2023-10" db="EMBL/GenBank/DDBJ databases">
        <authorList>
            <person name="Wang X.X."/>
        </authorList>
    </citation>
    <scope>NUCLEOTIDE SEQUENCE [LARGE SCALE GENOMIC DNA]</scope>
    <source>
        <strain evidence="7 8">NBRC 12816</strain>
    </source>
</reference>
<accession>A0ABU4KHF6</accession>
<keyword evidence="2 5" id="KW-0732">Signal</keyword>
<comment type="caution">
    <text evidence="7">The sequence shown here is derived from an EMBL/GenBank/DDBJ whole genome shotgun (WGS) entry which is preliminary data.</text>
</comment>
<evidence type="ECO:0000313" key="7">
    <source>
        <dbReference type="EMBL" id="MDX2297179.1"/>
    </source>
</evidence>
<feature type="domain" description="Peptidase S33 tripeptidyl aminopeptidase-like C-terminal" evidence="6">
    <location>
        <begin position="390"/>
        <end position="486"/>
    </location>
</feature>
<gene>
    <name evidence="7" type="ORF">R2363_34005</name>
</gene>
<evidence type="ECO:0000256" key="4">
    <source>
        <dbReference type="SAM" id="MobiDB-lite"/>
    </source>
</evidence>
<comment type="similarity">
    <text evidence="1">Belongs to the peptidase S33 family.</text>
</comment>
<dbReference type="RefSeq" id="WP_319013318.1">
    <property type="nucleotide sequence ID" value="NZ_JAWJZF010000517.1"/>
</dbReference>
<feature type="region of interest" description="Disordered" evidence="4">
    <location>
        <begin position="499"/>
        <end position="536"/>
    </location>
</feature>
<keyword evidence="3 7" id="KW-0378">Hydrolase</keyword>
<dbReference type="GO" id="GO:0016787">
    <property type="term" value="F:hydrolase activity"/>
    <property type="evidence" value="ECO:0007669"/>
    <property type="project" value="UniProtKB-KW"/>
</dbReference>
<dbReference type="Pfam" id="PF08386">
    <property type="entry name" value="Abhydrolase_4"/>
    <property type="match status" value="1"/>
</dbReference>
<evidence type="ECO:0000256" key="5">
    <source>
        <dbReference type="SAM" id="SignalP"/>
    </source>
</evidence>
<feature type="signal peptide" evidence="5">
    <location>
        <begin position="1"/>
        <end position="26"/>
    </location>
</feature>
<evidence type="ECO:0000256" key="1">
    <source>
        <dbReference type="ARBA" id="ARBA00010088"/>
    </source>
</evidence>
<organism evidence="7 8">
    <name type="scientific">Streptomyces roseolus</name>
    <dbReference type="NCBI Taxonomy" id="67358"/>
    <lineage>
        <taxon>Bacteria</taxon>
        <taxon>Bacillati</taxon>
        <taxon>Actinomycetota</taxon>
        <taxon>Actinomycetes</taxon>
        <taxon>Kitasatosporales</taxon>
        <taxon>Streptomycetaceae</taxon>
        <taxon>Streptomyces</taxon>
    </lineage>
</organism>
<protein>
    <submittedName>
        <fullName evidence="7">Alpha/beta hydrolase</fullName>
    </submittedName>
</protein>
<keyword evidence="8" id="KW-1185">Reference proteome</keyword>
<feature type="chain" id="PRO_5045411424" evidence="5">
    <location>
        <begin position="27"/>
        <end position="556"/>
    </location>
</feature>
<evidence type="ECO:0000259" key="6">
    <source>
        <dbReference type="Pfam" id="PF08386"/>
    </source>
</evidence>
<dbReference type="InterPro" id="IPR051601">
    <property type="entry name" value="Serine_prot/Carboxylest_S33"/>
</dbReference>
<dbReference type="InterPro" id="IPR029058">
    <property type="entry name" value="AB_hydrolase_fold"/>
</dbReference>
<sequence length="556" mass="58961">MTTRAGMLIAAGALVAGTVTVLPASAAGTGDPAPRPLPSLSWTGCATKAYPRLQCATLKVPLVHHDPAGRSITLALTRVPHTAETSEGPLLVNPGGPGGSGRSMAGYVAASLPAEVAARYDVIGFDPRGVGESEPALDCRPGHFDPVRPDSVPRGAAAERNALERAQAFAAACGKKHADVLPYIDTVSTARDLDLIRKALGAERLHYLGYSYGTYLGAVYARLYPERVGRMALDSVVNPNGVWYEDNIAQDYAFDTRHKAFMAWVAKHDAAYGLGDDPAAVEAAWYRMREELRDSPAGGKVGPGELEDTFLPGGYYDGYWPKLASAFSAYVNDRDPAPLTAAYERYGEADSAADNGYSVYTAVQCRDAAWPKDWNVWRKDNWEVHAKAPFSTWNNAWYNAPCAFWPVEPLTPPDVSNDQLPPVLILQATDDAATPYEGGLALHRMIRGSSLVVEEGGGNHGVTLAGSDCLDEHLSTYLATGTVPRAEGGAEVDAVCAALPAPKPDPAPSKKKTAGKQATDASVTEKSATGKAAVKKASGWVPRSGTTLHGLLGHVR</sequence>
<dbReference type="SUPFAM" id="SSF53474">
    <property type="entry name" value="alpha/beta-Hydrolases"/>
    <property type="match status" value="1"/>
</dbReference>
<evidence type="ECO:0000256" key="2">
    <source>
        <dbReference type="ARBA" id="ARBA00022729"/>
    </source>
</evidence>
<name>A0ABU4KHF6_9ACTN</name>
<dbReference type="PANTHER" id="PTHR43248">
    <property type="entry name" value="2-SUCCINYL-6-HYDROXY-2,4-CYCLOHEXADIENE-1-CARBOXYLATE SYNTHASE"/>
    <property type="match status" value="1"/>
</dbReference>